<proteinExistence type="inferred from homology"/>
<dbReference type="AlphaFoldDB" id="G7DS61"/>
<feature type="transmembrane region" description="Helical" evidence="10">
    <location>
        <begin position="86"/>
        <end position="103"/>
    </location>
</feature>
<feature type="transmembrane region" description="Helical" evidence="10">
    <location>
        <begin position="335"/>
        <end position="361"/>
    </location>
</feature>
<feature type="region of interest" description="Disordered" evidence="11">
    <location>
        <begin position="1"/>
        <end position="44"/>
    </location>
</feature>
<dbReference type="GO" id="GO:0012505">
    <property type="term" value="C:endomembrane system"/>
    <property type="evidence" value="ECO:0007669"/>
    <property type="project" value="UniProtKB-SubCell"/>
</dbReference>
<keyword evidence="10" id="KW-0050">Antiport</keyword>
<evidence type="ECO:0000259" key="12">
    <source>
        <dbReference type="Pfam" id="PF01699"/>
    </source>
</evidence>
<feature type="transmembrane region" description="Helical" evidence="10">
    <location>
        <begin position="270"/>
        <end position="289"/>
    </location>
</feature>
<comment type="subcellular location">
    <subcellularLocation>
        <location evidence="1">Endomembrane system</location>
        <topology evidence="1">Multi-pass membrane protein</topology>
    </subcellularLocation>
    <subcellularLocation>
        <location evidence="10">Vacuole membrane</location>
    </subcellularLocation>
</comment>
<dbReference type="Pfam" id="PF01699">
    <property type="entry name" value="Na_Ca_ex"/>
    <property type="match status" value="2"/>
</dbReference>
<comment type="similarity">
    <text evidence="2 10">Belongs to the Ca(2+):cation antiporter (CaCA) (TC 2.A.19) family.</text>
</comment>
<feature type="transmembrane region" description="Helical" evidence="10">
    <location>
        <begin position="373"/>
        <end position="390"/>
    </location>
</feature>
<evidence type="ECO:0000256" key="4">
    <source>
        <dbReference type="ARBA" id="ARBA00022568"/>
    </source>
</evidence>
<dbReference type="eggNOG" id="KOG1397">
    <property type="taxonomic scope" value="Eukaryota"/>
</dbReference>
<comment type="function">
    <text evidence="10">Has a role in promoting intracellular calcium ion sequestration via the exchange of calcium ions for hydrogen ions across the vacuolar membrane. Involved also in manganese ion homeostasis via its uptake into the vacuole.</text>
</comment>
<dbReference type="GO" id="GO:0015369">
    <property type="term" value="F:calcium:proton antiporter activity"/>
    <property type="evidence" value="ECO:0007669"/>
    <property type="project" value="UniProtKB-UniRule"/>
</dbReference>
<evidence type="ECO:0000313" key="13">
    <source>
        <dbReference type="EMBL" id="GAA93421.1"/>
    </source>
</evidence>
<dbReference type="HOGENOM" id="CLU_008721_2_1_1"/>
<dbReference type="NCBIfam" id="TIGR00846">
    <property type="entry name" value="caca2"/>
    <property type="match status" value="1"/>
</dbReference>
<dbReference type="Gene3D" id="1.20.1420.30">
    <property type="entry name" value="NCX, central ion-binding region"/>
    <property type="match status" value="1"/>
</dbReference>
<dbReference type="PANTHER" id="PTHR31503">
    <property type="entry name" value="VACUOLAR CALCIUM ION TRANSPORTER"/>
    <property type="match status" value="1"/>
</dbReference>
<evidence type="ECO:0000256" key="6">
    <source>
        <dbReference type="ARBA" id="ARBA00022837"/>
    </source>
</evidence>
<evidence type="ECO:0000256" key="5">
    <source>
        <dbReference type="ARBA" id="ARBA00022692"/>
    </source>
</evidence>
<keyword evidence="5 10" id="KW-0812">Transmembrane</keyword>
<dbReference type="Proteomes" id="UP000009131">
    <property type="component" value="Unassembled WGS sequence"/>
</dbReference>
<keyword evidence="8 10" id="KW-0406">Ion transport</keyword>
<keyword evidence="4 10" id="KW-0109">Calcium transport</keyword>
<sequence length="416" mass="44526">MSNAKPNGEREPLLDSSTSSRRSSHHQIPNNHNPPSPAPNPLSHGDPSLLESFRNLFLGTYINILLVAVPLGFLSHFLHWGPTADFVINFLAIIPLAGLLSEATEQVALRLGETIGGLLNATFGNAVEAIVGILALVKGELRIVQTSLLGSILSNILLVLGCSFLASGLKFKESSFQTTAAQASSSLLILSTATLVIPAAYQSTVKATESASTLASVSGHDGLLTISRGTSVILLVMYMLYLFFQLKSHSYLFEAEEQAEEEEAKMNVKAAVAALLIVTVVTSFCADYLVGSIDQFANNFGVPKPFIGLILLPIISNACEHVTSVVQAYKGRTDLTIGVCVGSSIQIAIGVIPLLVVIGWIIGQEMTLNFEQFETIFVFLSVLLVNLVLTDGKSNWYEGAMLVALYVIVALAVYET</sequence>
<name>G7DS61_MIXOS</name>
<feature type="transmembrane region" description="Helical" evidence="10">
    <location>
        <begin position="222"/>
        <end position="244"/>
    </location>
</feature>
<dbReference type="GO" id="GO:0006874">
    <property type="term" value="P:intracellular calcium ion homeostasis"/>
    <property type="evidence" value="ECO:0007669"/>
    <property type="project" value="TreeGrafter"/>
</dbReference>
<reference evidence="13 14" key="1">
    <citation type="journal article" date="2011" name="J. Gen. Appl. Microbiol.">
        <title>Draft genome sequencing of the enigmatic basidiomycete Mixia osmundae.</title>
        <authorList>
            <person name="Nishida H."/>
            <person name="Nagatsuka Y."/>
            <person name="Sugiyama J."/>
        </authorList>
    </citation>
    <scope>NUCLEOTIDE SEQUENCE [LARGE SCALE GENOMIC DNA]</scope>
    <source>
        <strain evidence="14">CBS 9802 / IAM 14324 / JCM 22182 / KY 12970</strain>
    </source>
</reference>
<evidence type="ECO:0000256" key="1">
    <source>
        <dbReference type="ARBA" id="ARBA00004127"/>
    </source>
</evidence>
<dbReference type="STRING" id="764103.G7DS61"/>
<dbReference type="OrthoDB" id="1699231at2759"/>
<keyword evidence="7 10" id="KW-1133">Transmembrane helix</keyword>
<feature type="transmembrane region" description="Helical" evidence="10">
    <location>
        <begin position="396"/>
        <end position="414"/>
    </location>
</feature>
<feature type="transmembrane region" description="Helical" evidence="10">
    <location>
        <begin position="56"/>
        <end position="74"/>
    </location>
</feature>
<dbReference type="NCBIfam" id="TIGR00378">
    <property type="entry name" value="cax"/>
    <property type="match status" value="1"/>
</dbReference>
<feature type="transmembrane region" description="Helical" evidence="10">
    <location>
        <begin position="181"/>
        <end position="201"/>
    </location>
</feature>
<dbReference type="PANTHER" id="PTHR31503:SF22">
    <property type="entry name" value="VACUOLAR CALCIUM ION TRANSPORTER"/>
    <property type="match status" value="1"/>
</dbReference>
<dbReference type="InterPro" id="IPR044880">
    <property type="entry name" value="NCX_ion-bd_dom_sf"/>
</dbReference>
<dbReference type="GO" id="GO:0000329">
    <property type="term" value="C:fungal-type vacuole membrane"/>
    <property type="evidence" value="ECO:0007669"/>
    <property type="project" value="TreeGrafter"/>
</dbReference>
<accession>G7DS61</accession>
<protein>
    <recommendedName>
        <fullName evidence="10">Vacuolar calcium ion transporter</fullName>
    </recommendedName>
</protein>
<dbReference type="EMBL" id="BABT02000004">
    <property type="protein sequence ID" value="GAA93421.1"/>
    <property type="molecule type" value="Genomic_DNA"/>
</dbReference>
<keyword evidence="14" id="KW-1185">Reference proteome</keyword>
<comment type="caution">
    <text evidence="10">Lacks conserved residue(s) required for the propagation of feature annotation.</text>
</comment>
<dbReference type="InParanoid" id="G7DS61"/>
<feature type="domain" description="Sodium/calcium exchanger membrane region" evidence="12">
    <location>
        <begin position="272"/>
        <end position="413"/>
    </location>
</feature>
<feature type="transmembrane region" description="Helical" evidence="10">
    <location>
        <begin position="115"/>
        <end position="136"/>
    </location>
</feature>
<comment type="caution">
    <text evidence="13">The sequence shown here is derived from an EMBL/GenBank/DDBJ whole genome shotgun (WGS) entry which is preliminary data.</text>
</comment>
<evidence type="ECO:0000256" key="3">
    <source>
        <dbReference type="ARBA" id="ARBA00022448"/>
    </source>
</evidence>
<evidence type="ECO:0000256" key="7">
    <source>
        <dbReference type="ARBA" id="ARBA00022989"/>
    </source>
</evidence>
<dbReference type="InterPro" id="IPR004837">
    <property type="entry name" value="NaCa_Exmemb"/>
</dbReference>
<evidence type="ECO:0000256" key="11">
    <source>
        <dbReference type="SAM" id="MobiDB-lite"/>
    </source>
</evidence>
<feature type="domain" description="Sodium/calcium exchanger membrane region" evidence="12">
    <location>
        <begin position="86"/>
        <end position="246"/>
    </location>
</feature>
<keyword evidence="3 10" id="KW-0813">Transport</keyword>
<evidence type="ECO:0000313" key="14">
    <source>
        <dbReference type="Proteomes" id="UP000009131"/>
    </source>
</evidence>
<dbReference type="FunCoup" id="G7DS61">
    <property type="interactions" value="22"/>
</dbReference>
<dbReference type="InterPro" id="IPR004713">
    <property type="entry name" value="CaH_exchang"/>
</dbReference>
<keyword evidence="10" id="KW-0926">Vacuole</keyword>
<gene>
    <name evidence="13" type="primary">Mo00062</name>
    <name evidence="13" type="ORF">E5Q_00062</name>
</gene>
<evidence type="ECO:0000256" key="10">
    <source>
        <dbReference type="RuleBase" id="RU365028"/>
    </source>
</evidence>
<keyword evidence="6 10" id="KW-0106">Calcium</keyword>
<feature type="transmembrane region" description="Helical" evidence="10">
    <location>
        <begin position="148"/>
        <end position="169"/>
    </location>
</feature>
<evidence type="ECO:0000256" key="9">
    <source>
        <dbReference type="ARBA" id="ARBA00023136"/>
    </source>
</evidence>
<organism evidence="13 14">
    <name type="scientific">Mixia osmundae (strain CBS 9802 / IAM 14324 / JCM 22182 / KY 12970)</name>
    <dbReference type="NCBI Taxonomy" id="764103"/>
    <lineage>
        <taxon>Eukaryota</taxon>
        <taxon>Fungi</taxon>
        <taxon>Dikarya</taxon>
        <taxon>Basidiomycota</taxon>
        <taxon>Pucciniomycotina</taxon>
        <taxon>Mixiomycetes</taxon>
        <taxon>Mixiales</taxon>
        <taxon>Mixiaceae</taxon>
        <taxon>Mixia</taxon>
    </lineage>
</organism>
<reference evidence="13 14" key="2">
    <citation type="journal article" date="2012" name="Open Biol.">
        <title>Characteristics of nucleosomes and linker DNA regions on the genome of the basidiomycete Mixia osmundae revealed by mono- and dinucleosome mapping.</title>
        <authorList>
            <person name="Nishida H."/>
            <person name="Kondo S."/>
            <person name="Matsumoto T."/>
            <person name="Suzuki Y."/>
            <person name="Yoshikawa H."/>
            <person name="Taylor T.D."/>
            <person name="Sugiyama J."/>
        </authorList>
    </citation>
    <scope>NUCLEOTIDE SEQUENCE [LARGE SCALE GENOMIC DNA]</scope>
    <source>
        <strain evidence="14">CBS 9802 / IAM 14324 / JCM 22182 / KY 12970</strain>
    </source>
</reference>
<evidence type="ECO:0000256" key="2">
    <source>
        <dbReference type="ARBA" id="ARBA00008170"/>
    </source>
</evidence>
<keyword evidence="9 10" id="KW-0472">Membrane</keyword>
<dbReference type="InterPro" id="IPR004798">
    <property type="entry name" value="CAX-like"/>
</dbReference>
<evidence type="ECO:0000256" key="8">
    <source>
        <dbReference type="ARBA" id="ARBA00023065"/>
    </source>
</evidence>